<evidence type="ECO:0000256" key="7">
    <source>
        <dbReference type="ARBA" id="ARBA00022824"/>
    </source>
</evidence>
<dbReference type="FunFam" id="3.40.30.10:FF:000054">
    <property type="entry name" value="Disulfide-isomerase A3"/>
    <property type="match status" value="1"/>
</dbReference>
<dbReference type="InterPro" id="IPR017937">
    <property type="entry name" value="Thioredoxin_CS"/>
</dbReference>
<dbReference type="InterPro" id="IPR005792">
    <property type="entry name" value="Prot_disulphide_isomerase"/>
</dbReference>
<dbReference type="PANTHER" id="PTHR18929">
    <property type="entry name" value="PROTEIN DISULFIDE ISOMERASE"/>
    <property type="match status" value="1"/>
</dbReference>
<dbReference type="Pfam" id="PF00085">
    <property type="entry name" value="Thioredoxin"/>
    <property type="match status" value="2"/>
</dbReference>
<dbReference type="InterPro" id="IPR036249">
    <property type="entry name" value="Thioredoxin-like_sf"/>
</dbReference>
<evidence type="ECO:0000256" key="11">
    <source>
        <dbReference type="PIRSR" id="PIRSR605792-51"/>
    </source>
</evidence>
<keyword evidence="9 13" id="KW-0413">Isomerase</keyword>
<evidence type="ECO:0000256" key="4">
    <source>
        <dbReference type="ARBA" id="ARBA00006347"/>
    </source>
</evidence>
<feature type="disulfide bond" description="Redox-active" evidence="11">
    <location>
        <begin position="46"/>
        <end position="49"/>
    </location>
</feature>
<name>A0A673Y4A0_SALTR</name>
<evidence type="ECO:0000256" key="1">
    <source>
        <dbReference type="ARBA" id="ARBA00001182"/>
    </source>
</evidence>
<sequence>MLKLFFFVVLAGAALASDVIEFTDDDFDSKIGDHRMILVEFFAPWCGHCKKLAPEYEVAATRLKGIVGLAKVDCTVHNNVCQKYGVSGYPTLKIFRDGEDAGPYDGPRTADGIVSHLKKQAGPASVELKTEADFTKYVGDRDASVVGFFADDGSPAKAEFLKSASALRESFRFAHTNSEELLQKHSVEGEGIILFRPSRLNNKFEEVVPLTLFFSFPVSFGMCPHMTDDNKDQMKGKDLLVAYYDVDYEKNPKGSNYWRNRVMKVAKGFLDQGNKLNFAVASKNSFSQDIAEMGLDASSGELPVVGIRTAKGDKYVMTEEFSRDGKALERFLQDYFDGKLKRYLKSEPIPENNDGPVKTVVAENFDAVVNEEDKDVLIEFYAPWCGHCKSLEPKWKELGEKLSSDPNIVIAKMDATANDVPSQYEVRGFPTIFFAPAGQKMSPKKYEGGREVSDFISYLKKEATNPLLW</sequence>
<dbReference type="PRINTS" id="PR00421">
    <property type="entry name" value="THIOREDOXIN"/>
</dbReference>
<dbReference type="NCBIfam" id="TIGR01130">
    <property type="entry name" value="ER_PDI_fam"/>
    <property type="match status" value="1"/>
</dbReference>
<comment type="catalytic activity">
    <reaction evidence="1 13">
        <text>Catalyzes the rearrangement of -S-S- bonds in proteins.</text>
        <dbReference type="EC" id="5.3.4.1"/>
    </reaction>
</comment>
<evidence type="ECO:0000256" key="12">
    <source>
        <dbReference type="RuleBase" id="RU004208"/>
    </source>
</evidence>
<keyword evidence="7" id="KW-0256">Endoplasmic reticulum</keyword>
<comment type="subcellular location">
    <subcellularLocation>
        <location evidence="3">Endoplasmic reticulum lumen</location>
    </subcellularLocation>
    <subcellularLocation>
        <location evidence="2">Melanosome</location>
    </subcellularLocation>
</comment>
<organism evidence="15 16">
    <name type="scientific">Salmo trutta</name>
    <name type="common">Brown trout</name>
    <dbReference type="NCBI Taxonomy" id="8032"/>
    <lineage>
        <taxon>Eukaryota</taxon>
        <taxon>Metazoa</taxon>
        <taxon>Chordata</taxon>
        <taxon>Craniata</taxon>
        <taxon>Vertebrata</taxon>
        <taxon>Euteleostomi</taxon>
        <taxon>Actinopterygii</taxon>
        <taxon>Neopterygii</taxon>
        <taxon>Teleostei</taxon>
        <taxon>Protacanthopterygii</taxon>
        <taxon>Salmoniformes</taxon>
        <taxon>Salmonidae</taxon>
        <taxon>Salmoninae</taxon>
        <taxon>Salmo</taxon>
    </lineage>
</organism>
<reference evidence="15" key="2">
    <citation type="submission" date="2025-09" db="UniProtKB">
        <authorList>
            <consortium name="Ensembl"/>
        </authorList>
    </citation>
    <scope>IDENTIFICATION</scope>
</reference>
<dbReference type="Gene3D" id="3.40.30.10">
    <property type="entry name" value="Glutaredoxin"/>
    <property type="match status" value="4"/>
</dbReference>
<dbReference type="GO" id="GO:0005788">
    <property type="term" value="C:endoplasmic reticulum lumen"/>
    <property type="evidence" value="ECO:0007669"/>
    <property type="project" value="UniProtKB-SubCell"/>
</dbReference>
<dbReference type="GO" id="GO:0009986">
    <property type="term" value="C:cell surface"/>
    <property type="evidence" value="ECO:0007669"/>
    <property type="project" value="TreeGrafter"/>
</dbReference>
<keyword evidence="5 13" id="KW-0732">Signal</keyword>
<dbReference type="GO" id="GO:0042470">
    <property type="term" value="C:melanosome"/>
    <property type="evidence" value="ECO:0007669"/>
    <property type="project" value="UniProtKB-SubCell"/>
</dbReference>
<dbReference type="GeneTree" id="ENSGT00940000155425"/>
<evidence type="ECO:0000256" key="2">
    <source>
        <dbReference type="ARBA" id="ARBA00004223"/>
    </source>
</evidence>
<comment type="similarity">
    <text evidence="4 12">Belongs to the protein disulfide isomerase family.</text>
</comment>
<evidence type="ECO:0000256" key="10">
    <source>
        <dbReference type="ARBA" id="ARBA00023284"/>
    </source>
</evidence>
<dbReference type="NCBIfam" id="TIGR01126">
    <property type="entry name" value="pdi_dom"/>
    <property type="match status" value="2"/>
</dbReference>
<dbReference type="EC" id="5.3.4.1" evidence="13"/>
<evidence type="ECO:0000313" key="15">
    <source>
        <dbReference type="Ensembl" id="ENSSTUP00000029343.1"/>
    </source>
</evidence>
<feature type="domain" description="Thioredoxin" evidence="14">
    <location>
        <begin position="322"/>
        <end position="464"/>
    </location>
</feature>
<dbReference type="PROSITE" id="PS51352">
    <property type="entry name" value="THIOREDOXIN_2"/>
    <property type="match status" value="2"/>
</dbReference>
<reference evidence="15" key="1">
    <citation type="submission" date="2025-08" db="UniProtKB">
        <authorList>
            <consortium name="Ensembl"/>
        </authorList>
    </citation>
    <scope>IDENTIFICATION</scope>
</reference>
<dbReference type="FunFam" id="3.40.30.10:FF:000045">
    <property type="entry name" value="Disulfide-isomerase A3"/>
    <property type="match status" value="1"/>
</dbReference>
<feature type="signal peptide" evidence="13">
    <location>
        <begin position="1"/>
        <end position="16"/>
    </location>
</feature>
<proteinExistence type="inferred from homology"/>
<feature type="domain" description="Thioredoxin" evidence="14">
    <location>
        <begin position="13"/>
        <end position="122"/>
    </location>
</feature>
<feature type="chain" id="PRO_5025717834" description="Protein disulfide-isomerase" evidence="13">
    <location>
        <begin position="17"/>
        <end position="469"/>
    </location>
</feature>
<feature type="disulfide bond" description="Redox-active" evidence="11">
    <location>
        <begin position="385"/>
        <end position="388"/>
    </location>
</feature>
<dbReference type="Proteomes" id="UP000472277">
    <property type="component" value="Chromosome 4"/>
</dbReference>
<evidence type="ECO:0000256" key="3">
    <source>
        <dbReference type="ARBA" id="ARBA00004319"/>
    </source>
</evidence>
<evidence type="ECO:0000259" key="14">
    <source>
        <dbReference type="PROSITE" id="PS51352"/>
    </source>
</evidence>
<evidence type="ECO:0000313" key="16">
    <source>
        <dbReference type="Proteomes" id="UP000472277"/>
    </source>
</evidence>
<dbReference type="InterPro" id="IPR013766">
    <property type="entry name" value="Thioredoxin_domain"/>
</dbReference>
<dbReference type="FunFam" id="3.40.30.10:FF:000017">
    <property type="entry name" value="Protein disulfide-isomerase A4"/>
    <property type="match status" value="1"/>
</dbReference>
<keyword evidence="8 11" id="KW-1015">Disulfide bond</keyword>
<dbReference type="PROSITE" id="PS00194">
    <property type="entry name" value="THIOREDOXIN_1"/>
    <property type="match status" value="2"/>
</dbReference>
<keyword evidence="10 11" id="KW-0676">Redox-active center</keyword>
<dbReference type="Ensembl" id="ENSSTUT00000030713.1">
    <property type="protein sequence ID" value="ENSSTUP00000029343.1"/>
    <property type="gene ID" value="ENSSTUG00000012642.1"/>
</dbReference>
<dbReference type="GO" id="GO:0034976">
    <property type="term" value="P:response to endoplasmic reticulum stress"/>
    <property type="evidence" value="ECO:0007669"/>
    <property type="project" value="TreeGrafter"/>
</dbReference>
<dbReference type="InterPro" id="IPR005788">
    <property type="entry name" value="PDI_thioredoxin-like_dom"/>
</dbReference>
<dbReference type="Pfam" id="PF13848">
    <property type="entry name" value="Thioredoxin_6"/>
    <property type="match status" value="1"/>
</dbReference>
<dbReference type="GO" id="GO:0006457">
    <property type="term" value="P:protein folding"/>
    <property type="evidence" value="ECO:0007669"/>
    <property type="project" value="TreeGrafter"/>
</dbReference>
<protein>
    <recommendedName>
        <fullName evidence="13">Protein disulfide-isomerase</fullName>
        <ecNumber evidence="13">5.3.4.1</ecNumber>
    </recommendedName>
</protein>
<evidence type="ECO:0000256" key="6">
    <source>
        <dbReference type="ARBA" id="ARBA00022737"/>
    </source>
</evidence>
<dbReference type="FunFam" id="3.40.30.10:FF:000077">
    <property type="entry name" value="Protein disulfide-isomerase"/>
    <property type="match status" value="1"/>
</dbReference>
<dbReference type="CDD" id="cd03073">
    <property type="entry name" value="PDI_b'_ERp72_ERp57"/>
    <property type="match status" value="1"/>
</dbReference>
<keyword evidence="6" id="KW-0677">Repeat</keyword>
<dbReference type="AlphaFoldDB" id="A0A673Y4A0"/>
<dbReference type="SUPFAM" id="SSF52833">
    <property type="entry name" value="Thioredoxin-like"/>
    <property type="match status" value="4"/>
</dbReference>
<keyword evidence="16" id="KW-1185">Reference proteome</keyword>
<evidence type="ECO:0000256" key="5">
    <source>
        <dbReference type="ARBA" id="ARBA00022729"/>
    </source>
</evidence>
<dbReference type="GO" id="GO:0003756">
    <property type="term" value="F:protein disulfide isomerase activity"/>
    <property type="evidence" value="ECO:0007669"/>
    <property type="project" value="UniProtKB-EC"/>
</dbReference>
<evidence type="ECO:0000256" key="8">
    <source>
        <dbReference type="ARBA" id="ARBA00023157"/>
    </source>
</evidence>
<accession>A0A673Y4A0</accession>
<dbReference type="PANTHER" id="PTHR18929:SF132">
    <property type="entry name" value="PROTEIN DISULFIDE-ISOMERASE A3"/>
    <property type="match status" value="1"/>
</dbReference>
<evidence type="ECO:0000256" key="9">
    <source>
        <dbReference type="ARBA" id="ARBA00023235"/>
    </source>
</evidence>
<dbReference type="CDD" id="cd02995">
    <property type="entry name" value="PDI_a_PDI_a'_C"/>
    <property type="match status" value="1"/>
</dbReference>
<gene>
    <name evidence="15" type="primary">PDIA3</name>
    <name evidence="15" type="synonym">LOC115192843</name>
</gene>
<evidence type="ECO:0000256" key="13">
    <source>
        <dbReference type="RuleBase" id="RU361130"/>
    </source>
</evidence>